<keyword evidence="5" id="KW-0479">Metal-binding</keyword>
<dbReference type="GO" id="GO:0004601">
    <property type="term" value="F:peroxidase activity"/>
    <property type="evidence" value="ECO:0007669"/>
    <property type="project" value="InterPro"/>
</dbReference>
<dbReference type="InterPro" id="IPR010255">
    <property type="entry name" value="Haem_peroxidase_sf"/>
</dbReference>
<keyword evidence="4" id="KW-0325">Glycoprotein</keyword>
<dbReference type="GO" id="GO:0006979">
    <property type="term" value="P:response to oxidative stress"/>
    <property type="evidence" value="ECO:0007669"/>
    <property type="project" value="InterPro"/>
</dbReference>
<dbReference type="GO" id="GO:0005576">
    <property type="term" value="C:extracellular region"/>
    <property type="evidence" value="ECO:0007669"/>
    <property type="project" value="UniProtKB-SubCell"/>
</dbReference>
<dbReference type="OrthoDB" id="823504at2759"/>
<organism evidence="6 7">
    <name type="scientific">Brachionus calyciflorus</name>
    <dbReference type="NCBI Taxonomy" id="104777"/>
    <lineage>
        <taxon>Eukaryota</taxon>
        <taxon>Metazoa</taxon>
        <taxon>Spiralia</taxon>
        <taxon>Gnathifera</taxon>
        <taxon>Rotifera</taxon>
        <taxon>Eurotatoria</taxon>
        <taxon>Monogononta</taxon>
        <taxon>Pseudotrocha</taxon>
        <taxon>Ploima</taxon>
        <taxon>Brachionidae</taxon>
        <taxon>Brachionus</taxon>
    </lineage>
</organism>
<evidence type="ECO:0000313" key="6">
    <source>
        <dbReference type="EMBL" id="CAF0706986.1"/>
    </source>
</evidence>
<evidence type="ECO:0000256" key="4">
    <source>
        <dbReference type="ARBA" id="ARBA00023180"/>
    </source>
</evidence>
<dbReference type="EMBL" id="CAJNOC010000021">
    <property type="protein sequence ID" value="CAF0706986.1"/>
    <property type="molecule type" value="Genomic_DNA"/>
</dbReference>
<feature type="binding site" description="axial binding residue" evidence="5">
    <location>
        <position position="396"/>
    </location>
    <ligand>
        <name>heme b</name>
        <dbReference type="ChEBI" id="CHEBI:60344"/>
    </ligand>
    <ligandPart>
        <name>Fe</name>
        <dbReference type="ChEBI" id="CHEBI:18248"/>
    </ligandPart>
</feature>
<keyword evidence="5" id="KW-0349">Heme</keyword>
<evidence type="ECO:0000256" key="5">
    <source>
        <dbReference type="PIRSR" id="PIRSR619791-2"/>
    </source>
</evidence>
<evidence type="ECO:0000256" key="3">
    <source>
        <dbReference type="ARBA" id="ARBA00022729"/>
    </source>
</evidence>
<dbReference type="Proteomes" id="UP000663879">
    <property type="component" value="Unassembled WGS sequence"/>
</dbReference>
<name>A0A813M6U6_9BILA</name>
<dbReference type="SUPFAM" id="SSF48113">
    <property type="entry name" value="Heme-dependent peroxidases"/>
    <property type="match status" value="1"/>
</dbReference>
<dbReference type="InterPro" id="IPR019791">
    <property type="entry name" value="Haem_peroxidase_animal"/>
</dbReference>
<dbReference type="PROSITE" id="PS50292">
    <property type="entry name" value="PEROXIDASE_3"/>
    <property type="match status" value="1"/>
</dbReference>
<proteinExistence type="predicted"/>
<dbReference type="AlphaFoldDB" id="A0A813M6U6"/>
<dbReference type="GO" id="GO:0020037">
    <property type="term" value="F:heme binding"/>
    <property type="evidence" value="ECO:0007669"/>
    <property type="project" value="InterPro"/>
</dbReference>
<evidence type="ECO:0000256" key="1">
    <source>
        <dbReference type="ARBA" id="ARBA00004613"/>
    </source>
</evidence>
<dbReference type="Gene3D" id="1.10.640.10">
    <property type="entry name" value="Haem peroxidase domain superfamily, animal type"/>
    <property type="match status" value="1"/>
</dbReference>
<keyword evidence="5" id="KW-0408">Iron</keyword>
<gene>
    <name evidence="6" type="ORF">OXX778_LOCUS433</name>
</gene>
<keyword evidence="3" id="KW-0732">Signal</keyword>
<dbReference type="GO" id="GO:0046872">
    <property type="term" value="F:metal ion binding"/>
    <property type="evidence" value="ECO:0007669"/>
    <property type="project" value="UniProtKB-KW"/>
</dbReference>
<dbReference type="CDD" id="cd09823">
    <property type="entry name" value="peroxinectin_like"/>
    <property type="match status" value="1"/>
</dbReference>
<evidence type="ECO:0000256" key="2">
    <source>
        <dbReference type="ARBA" id="ARBA00022525"/>
    </source>
</evidence>
<dbReference type="Pfam" id="PF03098">
    <property type="entry name" value="An_peroxidase"/>
    <property type="match status" value="1"/>
</dbReference>
<dbReference type="PANTHER" id="PTHR11475:SF4">
    <property type="entry name" value="CHORION PEROXIDASE"/>
    <property type="match status" value="1"/>
</dbReference>
<reference evidence="6" key="1">
    <citation type="submission" date="2021-02" db="EMBL/GenBank/DDBJ databases">
        <authorList>
            <person name="Nowell W R."/>
        </authorList>
    </citation>
    <scope>NUCLEOTIDE SEQUENCE</scope>
    <source>
        <strain evidence="6">Ploen Becks lab</strain>
    </source>
</reference>
<evidence type="ECO:0000313" key="7">
    <source>
        <dbReference type="Proteomes" id="UP000663879"/>
    </source>
</evidence>
<dbReference type="FunFam" id="1.10.640.10:FF:000003">
    <property type="entry name" value="chorion peroxidase"/>
    <property type="match status" value="1"/>
</dbReference>
<protein>
    <submittedName>
        <fullName evidence="6">Uncharacterized protein</fullName>
    </submittedName>
</protein>
<keyword evidence="2" id="KW-0964">Secreted</keyword>
<sequence>MKFLVKEIYFPRFYIIGDPLSFGRSKRSIDIHKKSIIQLEVVKKLSQKYGTRKLNGKVPKKFCPFEQVFCRSNAIYRSIDGSCNNLEHTWYGMTNSPYKRLLPPEYDDGLDAPKTKSVLENQTLPNSRLIALTTHEPNITQSKISNLFLFYGQTIDHDITSIASLLDHNGIPLTCNCDMSGPICFNIEVPPQDIFNRDQTCFIFPRSSASVVNFDCDLGHREQLNTVSHFLDLSFLYGSDSEAEEETRARVRGFLLAVRIRGIKHDYLPFRNRPFCQGLRPTDRCFITGDARAESNAFLTGFQTVFLRQHNLIARKLSLINPLWNDEKLYQETRKIMIALNQHIVYNQWLPILLGKNIYEKYELKPQREGFFMSYDKTIEPYLYNELATAALRFGHTLIKHQMSKADRNMNQFEKSTTDEFLFTSRKFYRNGTETQEDYMRGLLAEDCYSFTSALNPSLNHQLFQGTVKGDTKRFSLGALNIQRGRDHGLPGYNSYRAFCGLQRAKTFEEFINIKPEILARIKAVYSHPDDVDLFTGGTSEIPVDGGVVGETFACLLALQFKELKFGDRFYYENGKDSRIGFSIDQLNEIRKFTMERLLCNTVSIDALRENSFLMPSAENNKSKECFEFPDLNLEKWKDV</sequence>
<dbReference type="InterPro" id="IPR037120">
    <property type="entry name" value="Haem_peroxidase_sf_animal"/>
</dbReference>
<dbReference type="PANTHER" id="PTHR11475">
    <property type="entry name" value="OXIDASE/PEROXIDASE"/>
    <property type="match status" value="1"/>
</dbReference>
<dbReference type="PRINTS" id="PR00457">
    <property type="entry name" value="ANPEROXIDASE"/>
</dbReference>
<comment type="subcellular location">
    <subcellularLocation>
        <location evidence="1">Secreted</location>
    </subcellularLocation>
</comment>
<accession>A0A813M6U6</accession>
<comment type="caution">
    <text evidence="6">The sequence shown here is derived from an EMBL/GenBank/DDBJ whole genome shotgun (WGS) entry which is preliminary data.</text>
</comment>
<keyword evidence="7" id="KW-1185">Reference proteome</keyword>